<organism evidence="2">
    <name type="scientific">mine drainage metagenome</name>
    <dbReference type="NCBI Taxonomy" id="410659"/>
    <lineage>
        <taxon>unclassified sequences</taxon>
        <taxon>metagenomes</taxon>
        <taxon>ecological metagenomes</taxon>
    </lineage>
</organism>
<dbReference type="Gene3D" id="1.10.10.10">
    <property type="entry name" value="Winged helix-like DNA-binding domain superfamily/Winged helix DNA-binding domain"/>
    <property type="match status" value="1"/>
</dbReference>
<evidence type="ECO:0000256" key="1">
    <source>
        <dbReference type="SAM" id="MobiDB-lite"/>
    </source>
</evidence>
<gene>
    <name evidence="2" type="ORF">B1B_15682</name>
</gene>
<dbReference type="SUPFAM" id="SSF46785">
    <property type="entry name" value="Winged helix' DNA-binding domain"/>
    <property type="match status" value="1"/>
</dbReference>
<dbReference type="InterPro" id="IPR036388">
    <property type="entry name" value="WH-like_DNA-bd_sf"/>
</dbReference>
<dbReference type="InterPro" id="IPR036390">
    <property type="entry name" value="WH_DNA-bd_sf"/>
</dbReference>
<proteinExistence type="predicted"/>
<comment type="caution">
    <text evidence="2">The sequence shown here is derived from an EMBL/GenBank/DDBJ whole genome shotgun (WGS) entry which is preliminary data.</text>
</comment>
<reference evidence="2" key="1">
    <citation type="submission" date="2013-08" db="EMBL/GenBank/DDBJ databases">
        <authorList>
            <person name="Mendez C."/>
            <person name="Richter M."/>
            <person name="Ferrer M."/>
            <person name="Sanchez J."/>
        </authorList>
    </citation>
    <scope>NUCLEOTIDE SEQUENCE</scope>
</reference>
<evidence type="ECO:0000313" key="2">
    <source>
        <dbReference type="EMBL" id="EQD38723.1"/>
    </source>
</evidence>
<accession>T0Z0B0</accession>
<reference evidence="2" key="2">
    <citation type="journal article" date="2014" name="ISME J.">
        <title>Microbial stratification in low pH oxic and suboxic macroscopic growths along an acid mine drainage.</title>
        <authorList>
            <person name="Mendez-Garcia C."/>
            <person name="Mesa V."/>
            <person name="Sprenger R.R."/>
            <person name="Richter M."/>
            <person name="Diez M.S."/>
            <person name="Solano J."/>
            <person name="Bargiela R."/>
            <person name="Golyshina O.V."/>
            <person name="Manteca A."/>
            <person name="Ramos J.L."/>
            <person name="Gallego J.R."/>
            <person name="Llorente I."/>
            <person name="Martins Dos Santos V.A."/>
            <person name="Jensen O.N."/>
            <person name="Pelaez A.I."/>
            <person name="Sanchez J."/>
            <person name="Ferrer M."/>
        </authorList>
    </citation>
    <scope>NUCLEOTIDE SEQUENCE</scope>
</reference>
<name>T0Z0B0_9ZZZZ</name>
<feature type="region of interest" description="Disordered" evidence="1">
    <location>
        <begin position="47"/>
        <end position="68"/>
    </location>
</feature>
<sequence length="68" mass="7932">TFAPDRIFRRRGGLKYYVLWLLHEKPMKGAEIMAEIERQTHGWWKPKPGNHLSVAVGTGRTGTDRQER</sequence>
<dbReference type="AlphaFoldDB" id="T0Z0B0"/>
<feature type="non-terminal residue" evidence="2">
    <location>
        <position position="1"/>
    </location>
</feature>
<dbReference type="EMBL" id="AUZY01010431">
    <property type="protein sequence ID" value="EQD38723.1"/>
    <property type="molecule type" value="Genomic_DNA"/>
</dbReference>
<protein>
    <submittedName>
        <fullName evidence="2">Transcription regulator</fullName>
    </submittedName>
</protein>